<sequence>MENNGQFLSYLKDNNTENYFLVDRFASNIDDLEAQLKIGHSTNLKERLGNLLLKKNFKNFAIRCTTALRLDTIAVATALAITAHNKTRNITIFSDSQYVAERKTSKSYIE</sequence>
<dbReference type="Proteomes" id="UP000035681">
    <property type="component" value="Unplaced"/>
</dbReference>
<evidence type="ECO:0000313" key="2">
    <source>
        <dbReference type="WBParaSite" id="SSTP_0000872700.1"/>
    </source>
</evidence>
<dbReference type="InterPro" id="IPR012337">
    <property type="entry name" value="RNaseH-like_sf"/>
</dbReference>
<keyword evidence="1" id="KW-1185">Reference proteome</keyword>
<protein>
    <submittedName>
        <fullName evidence="2">RNase H domain-containing protein</fullName>
    </submittedName>
    <submittedName>
        <fullName evidence="3">RNase H type-1 domain-containing protein</fullName>
    </submittedName>
</protein>
<dbReference type="WBParaSite" id="SSTP_0000872700.1">
    <property type="protein sequence ID" value="SSTP_0000872700.1"/>
    <property type="gene ID" value="SSTP_0000872700"/>
</dbReference>
<reference evidence="2" key="1">
    <citation type="submission" date="2015-08" db="UniProtKB">
        <authorList>
            <consortium name="WormBaseParasite"/>
        </authorList>
    </citation>
    <scope>IDENTIFICATION</scope>
</reference>
<accession>A0A0K0EGW7</accession>
<dbReference type="AlphaFoldDB" id="A0A0K0EGW7"/>
<dbReference type="SUPFAM" id="SSF53098">
    <property type="entry name" value="Ribonuclease H-like"/>
    <property type="match status" value="1"/>
</dbReference>
<dbReference type="WBParaSite" id="TCONS_00015939.p1">
    <property type="protein sequence ID" value="TCONS_00015939.p1"/>
    <property type="gene ID" value="XLOC_010705"/>
</dbReference>
<name>A0A0K0EGW7_STRER</name>
<proteinExistence type="predicted"/>
<evidence type="ECO:0000313" key="1">
    <source>
        <dbReference type="Proteomes" id="UP000035681"/>
    </source>
</evidence>
<organism evidence="2">
    <name type="scientific">Strongyloides stercoralis</name>
    <name type="common">Threadworm</name>
    <dbReference type="NCBI Taxonomy" id="6248"/>
    <lineage>
        <taxon>Eukaryota</taxon>
        <taxon>Metazoa</taxon>
        <taxon>Ecdysozoa</taxon>
        <taxon>Nematoda</taxon>
        <taxon>Chromadorea</taxon>
        <taxon>Rhabditida</taxon>
        <taxon>Tylenchina</taxon>
        <taxon>Panagrolaimomorpha</taxon>
        <taxon>Strongyloidoidea</taxon>
        <taxon>Strongyloididae</taxon>
        <taxon>Strongyloides</taxon>
    </lineage>
</organism>
<evidence type="ECO:0000313" key="3">
    <source>
        <dbReference type="WBParaSite" id="TCONS_00015939.p1"/>
    </source>
</evidence>